<dbReference type="Proteomes" id="UP000598775">
    <property type="component" value="Unassembled WGS sequence"/>
</dbReference>
<proteinExistence type="predicted"/>
<comment type="caution">
    <text evidence="1">The sequence shown here is derived from an EMBL/GenBank/DDBJ whole genome shotgun (WGS) entry which is preliminary data.</text>
</comment>
<name>A0A917B2X1_9MICO</name>
<gene>
    <name evidence="1" type="ORF">GCM10011399_07950</name>
</gene>
<accession>A0A917B2X1</accession>
<reference evidence="1 2" key="1">
    <citation type="journal article" date="2014" name="Int. J. Syst. Evol. Microbiol.">
        <title>Complete genome sequence of Corynebacterium casei LMG S-19264T (=DSM 44701T), isolated from a smear-ripened cheese.</title>
        <authorList>
            <consortium name="US DOE Joint Genome Institute (JGI-PGF)"/>
            <person name="Walter F."/>
            <person name="Albersmeier A."/>
            <person name="Kalinowski J."/>
            <person name="Ruckert C."/>
        </authorList>
    </citation>
    <scope>NUCLEOTIDE SEQUENCE [LARGE SCALE GENOMIC DNA]</scope>
    <source>
        <strain evidence="1 2">CGMCC 1.12976</strain>
    </source>
</reference>
<dbReference type="RefSeq" id="WP_188673935.1">
    <property type="nucleotide sequence ID" value="NZ_BMGP01000001.1"/>
</dbReference>
<dbReference type="AlphaFoldDB" id="A0A917B2X1"/>
<organism evidence="1 2">
    <name type="scientific">Subtercola lobariae</name>
    <dbReference type="NCBI Taxonomy" id="1588641"/>
    <lineage>
        <taxon>Bacteria</taxon>
        <taxon>Bacillati</taxon>
        <taxon>Actinomycetota</taxon>
        <taxon>Actinomycetes</taxon>
        <taxon>Micrococcales</taxon>
        <taxon>Microbacteriaceae</taxon>
        <taxon>Subtercola</taxon>
    </lineage>
</organism>
<keyword evidence="2" id="KW-1185">Reference proteome</keyword>
<protein>
    <submittedName>
        <fullName evidence="1">Uncharacterized protein</fullName>
    </submittedName>
</protein>
<evidence type="ECO:0000313" key="2">
    <source>
        <dbReference type="Proteomes" id="UP000598775"/>
    </source>
</evidence>
<dbReference type="EMBL" id="BMGP01000001">
    <property type="protein sequence ID" value="GGF16586.1"/>
    <property type="molecule type" value="Genomic_DNA"/>
</dbReference>
<evidence type="ECO:0000313" key="1">
    <source>
        <dbReference type="EMBL" id="GGF16586.1"/>
    </source>
</evidence>
<sequence>MIQIDEVVAVWLKDGRPNRLVWRARRFRVTDSPTRLADALPELFLDASALTHPPRPTPGWRFQATANDGEARVFDIRYDEHRDVWLLLHTYD</sequence>